<dbReference type="GO" id="GO:0030170">
    <property type="term" value="F:pyridoxal phosphate binding"/>
    <property type="evidence" value="ECO:0007669"/>
    <property type="project" value="InterPro"/>
</dbReference>
<proteinExistence type="inferred from homology"/>
<comment type="cofactor">
    <cofactor evidence="1">
        <name>pyridoxal 5'-phosphate</name>
        <dbReference type="ChEBI" id="CHEBI:597326"/>
    </cofactor>
</comment>
<dbReference type="UniPathway" id="UPA00322"/>
<dbReference type="HOGENOM" id="CLU_014254_3_0_1"/>
<evidence type="ECO:0000259" key="10">
    <source>
        <dbReference type="Pfam" id="PF00155"/>
    </source>
</evidence>
<keyword evidence="4" id="KW-0808">Transferase</keyword>
<evidence type="ECO:0000313" key="11">
    <source>
        <dbReference type="EMBL" id="ABO95248.1"/>
    </source>
</evidence>
<dbReference type="InterPro" id="IPR045088">
    <property type="entry name" value="ALAT1/2-like"/>
</dbReference>
<dbReference type="FunFam" id="3.90.1150.10:FF:000151">
    <property type="entry name" value="Alanine aminotransferase 2"/>
    <property type="match status" value="1"/>
</dbReference>
<evidence type="ECO:0000256" key="4">
    <source>
        <dbReference type="ARBA" id="ARBA00022679"/>
    </source>
</evidence>
<dbReference type="InterPro" id="IPR004839">
    <property type="entry name" value="Aminotransferase_I/II_large"/>
</dbReference>
<dbReference type="EC" id="2.6.1.2" evidence="9"/>
<organism evidence="11 12">
    <name type="scientific">Ostreococcus lucimarinus (strain CCE9901)</name>
    <dbReference type="NCBI Taxonomy" id="436017"/>
    <lineage>
        <taxon>Eukaryota</taxon>
        <taxon>Viridiplantae</taxon>
        <taxon>Chlorophyta</taxon>
        <taxon>Mamiellophyceae</taxon>
        <taxon>Mamiellales</taxon>
        <taxon>Bathycoccaceae</taxon>
        <taxon>Ostreococcus</taxon>
    </lineage>
</organism>
<dbReference type="eggNOG" id="KOG0258">
    <property type="taxonomic scope" value="Eukaryota"/>
</dbReference>
<evidence type="ECO:0000256" key="1">
    <source>
        <dbReference type="ARBA" id="ARBA00001933"/>
    </source>
</evidence>
<comment type="similarity">
    <text evidence="8">Belongs to the class-I pyridoxal-phosphate-dependent aminotransferase family. Alanine aminotransferase subfamily.</text>
</comment>
<gene>
    <name evidence="11" type="ORF">OSTLU_30612</name>
</gene>
<keyword evidence="12" id="KW-1185">Reference proteome</keyword>
<evidence type="ECO:0000256" key="5">
    <source>
        <dbReference type="ARBA" id="ARBA00022898"/>
    </source>
</evidence>
<dbReference type="Proteomes" id="UP000001568">
    <property type="component" value="Chromosome 3"/>
</dbReference>
<dbReference type="InterPro" id="IPR015422">
    <property type="entry name" value="PyrdxlP-dep_Trfase_small"/>
</dbReference>
<dbReference type="EMBL" id="CP000583">
    <property type="protein sequence ID" value="ABO95248.1"/>
    <property type="molecule type" value="Genomic_DNA"/>
</dbReference>
<comment type="pathway">
    <text evidence="6">Amino-acid degradation; L-alanine degradation via transaminase pathway; pyruvate from L-alanine: step 1/1.</text>
</comment>
<dbReference type="STRING" id="436017.A4RUG5"/>
<dbReference type="InterPro" id="IPR015421">
    <property type="entry name" value="PyrdxlP-dep_Trfase_major"/>
</dbReference>
<comment type="subunit">
    <text evidence="2">Homodimer.</text>
</comment>
<dbReference type="Gene3D" id="1.10.287.1970">
    <property type="match status" value="1"/>
</dbReference>
<comment type="pathway">
    <text evidence="7">Photosynthesis; C4 acid pathway.</text>
</comment>
<dbReference type="SUPFAM" id="SSF53383">
    <property type="entry name" value="PLP-dependent transferases"/>
    <property type="match status" value="1"/>
</dbReference>
<dbReference type="Pfam" id="PF00155">
    <property type="entry name" value="Aminotran_1_2"/>
    <property type="match status" value="1"/>
</dbReference>
<sequence length="473" mass="51587">MRDAITVGTINHRVVDAEYAVRGPIVARAQQLERALRDGEKLPFDKVVYCNIGNPHSLGQRPISFFRQVLAAIDCEAVAGAFAADVLERAEECKRKIKGGTGAYSESKGVESLRERVVRGITKRDGIPANIDDVYLIDGASAGCHYLMNVLIRGEQDAIMCPIPQYPLYSAALTLYGGTLTPYYLDEETGWSMDVEHVKSQLNAARAQGKNVRALVVINPGNPTGNVLSDDNLLDIAKFCADEGLLIISDEVYQENIYADGKKFKSMRKVVLEAGLDKRVALASFQSISKGYYGECGRRGGFMELIGAWEQGVLDAILKLASIALCPNLAGQIVTSMVMDPPVEGDPSYKQFAQERDDILASLKRRSITLSNALNSLEGVTCQPADGAMYCFPNLVFPQKFLDECAAANKVADAEYCTRLLLATGIVTVPGSGFGQKPGTWHFRTTFLPSEEDIAGVAVKLTNFHGEFMSQYK</sequence>
<dbReference type="KEGG" id="olu:OSTLU_30612"/>
<dbReference type="AlphaFoldDB" id="A4RUG5"/>
<dbReference type="UniPathway" id="UPA00528">
    <property type="reaction ID" value="UER00586"/>
</dbReference>
<dbReference type="OMA" id="FGFECPP"/>
<dbReference type="RefSeq" id="XP_001416955.1">
    <property type="nucleotide sequence ID" value="XM_001416918.1"/>
</dbReference>
<evidence type="ECO:0000256" key="3">
    <source>
        <dbReference type="ARBA" id="ARBA00022576"/>
    </source>
</evidence>
<dbReference type="GO" id="GO:0042853">
    <property type="term" value="P:L-alanine catabolic process"/>
    <property type="evidence" value="ECO:0007669"/>
    <property type="project" value="UniProtKB-UniPathway"/>
</dbReference>
<evidence type="ECO:0000256" key="6">
    <source>
        <dbReference type="ARBA" id="ARBA00025708"/>
    </source>
</evidence>
<dbReference type="Gene3D" id="3.90.1150.10">
    <property type="entry name" value="Aspartate Aminotransferase, domain 1"/>
    <property type="match status" value="1"/>
</dbReference>
<evidence type="ECO:0000256" key="8">
    <source>
        <dbReference type="ARBA" id="ARBA00025785"/>
    </source>
</evidence>
<dbReference type="PANTHER" id="PTHR11751">
    <property type="entry name" value="ALANINE AMINOTRANSFERASE"/>
    <property type="match status" value="1"/>
</dbReference>
<name>A4RUG5_OSTLU</name>
<dbReference type="GO" id="GO:0004021">
    <property type="term" value="F:L-alanine:2-oxoglutarate aminotransferase activity"/>
    <property type="evidence" value="ECO:0007669"/>
    <property type="project" value="UniProtKB-EC"/>
</dbReference>
<keyword evidence="5" id="KW-0663">Pyridoxal phosphate</keyword>
<dbReference type="GeneID" id="5000806"/>
<dbReference type="InterPro" id="IPR015424">
    <property type="entry name" value="PyrdxlP-dep_Trfase"/>
</dbReference>
<dbReference type="Gene3D" id="3.40.640.10">
    <property type="entry name" value="Type I PLP-dependent aspartate aminotransferase-like (Major domain)"/>
    <property type="match status" value="1"/>
</dbReference>
<evidence type="ECO:0000256" key="9">
    <source>
        <dbReference type="ARBA" id="ARBA00026106"/>
    </source>
</evidence>
<evidence type="ECO:0000256" key="7">
    <source>
        <dbReference type="ARBA" id="ARBA00025709"/>
    </source>
</evidence>
<protein>
    <recommendedName>
        <fullName evidence="9">alanine transaminase</fullName>
        <ecNumber evidence="9">2.6.1.2</ecNumber>
    </recommendedName>
</protein>
<dbReference type="OrthoDB" id="1732682at2759"/>
<feature type="domain" description="Aminotransferase class I/classII large" evidence="10">
    <location>
        <begin position="88"/>
        <end position="454"/>
    </location>
</feature>
<dbReference type="Gramene" id="ABO95248">
    <property type="protein sequence ID" value="ABO95248"/>
    <property type="gene ID" value="OSTLU_30612"/>
</dbReference>
<accession>A4RUG5</accession>
<dbReference type="FunFam" id="3.40.640.10:FF:000012">
    <property type="entry name" value="alanine aminotransferase 2"/>
    <property type="match status" value="1"/>
</dbReference>
<evidence type="ECO:0000313" key="12">
    <source>
        <dbReference type="Proteomes" id="UP000001568"/>
    </source>
</evidence>
<keyword evidence="3" id="KW-0032">Aminotransferase</keyword>
<dbReference type="CDD" id="cd00609">
    <property type="entry name" value="AAT_like"/>
    <property type="match status" value="1"/>
</dbReference>
<dbReference type="PANTHER" id="PTHR11751:SF29">
    <property type="entry name" value="ALANINE TRANSAMINASE"/>
    <property type="match status" value="1"/>
</dbReference>
<evidence type="ECO:0000256" key="2">
    <source>
        <dbReference type="ARBA" id="ARBA00011738"/>
    </source>
</evidence>
<reference evidence="11 12" key="1">
    <citation type="journal article" date="2007" name="Proc. Natl. Acad. Sci. U.S.A.">
        <title>The tiny eukaryote Ostreococcus provides genomic insights into the paradox of plankton speciation.</title>
        <authorList>
            <person name="Palenik B."/>
            <person name="Grimwood J."/>
            <person name="Aerts A."/>
            <person name="Rouze P."/>
            <person name="Salamov A."/>
            <person name="Putnam N."/>
            <person name="Dupont C."/>
            <person name="Jorgensen R."/>
            <person name="Derelle E."/>
            <person name="Rombauts S."/>
            <person name="Zhou K."/>
            <person name="Otillar R."/>
            <person name="Merchant S.S."/>
            <person name="Podell S."/>
            <person name="Gaasterland T."/>
            <person name="Napoli C."/>
            <person name="Gendler K."/>
            <person name="Manuell A."/>
            <person name="Tai V."/>
            <person name="Vallon O."/>
            <person name="Piganeau G."/>
            <person name="Jancek S."/>
            <person name="Heijde M."/>
            <person name="Jabbari K."/>
            <person name="Bowler C."/>
            <person name="Lohr M."/>
            <person name="Robbens S."/>
            <person name="Werner G."/>
            <person name="Dubchak I."/>
            <person name="Pazour G.J."/>
            <person name="Ren Q."/>
            <person name="Paulsen I."/>
            <person name="Delwiche C."/>
            <person name="Schmutz J."/>
            <person name="Rokhsar D."/>
            <person name="Van de Peer Y."/>
            <person name="Moreau H."/>
            <person name="Grigoriev I.V."/>
        </authorList>
    </citation>
    <scope>NUCLEOTIDE SEQUENCE [LARGE SCALE GENOMIC DNA]</scope>
    <source>
        <strain evidence="11 12">CCE9901</strain>
    </source>
</reference>